<dbReference type="PANTHER" id="PTHR46865:SF2">
    <property type="entry name" value="MONOOXYGENASE"/>
    <property type="match status" value="1"/>
</dbReference>
<evidence type="ECO:0000313" key="2">
    <source>
        <dbReference type="EMBL" id="TKG65807.1"/>
    </source>
</evidence>
<evidence type="ECO:0000313" key="3">
    <source>
        <dbReference type="Proteomes" id="UP000309992"/>
    </source>
</evidence>
<protein>
    <submittedName>
        <fullName evidence="2">2-polyprenyl-6-methoxyphenol hydroxylase</fullName>
    </submittedName>
</protein>
<dbReference type="Pfam" id="PF01494">
    <property type="entry name" value="FAD_binding_3"/>
    <property type="match status" value="1"/>
</dbReference>
<dbReference type="RefSeq" id="WP_112267927.1">
    <property type="nucleotide sequence ID" value="NZ_SWMS01000017.1"/>
</dbReference>
<dbReference type="Gene3D" id="3.30.9.10">
    <property type="entry name" value="D-Amino Acid Oxidase, subunit A, domain 2"/>
    <property type="match status" value="1"/>
</dbReference>
<accession>A0ABY2RYW0</accession>
<evidence type="ECO:0000259" key="1">
    <source>
        <dbReference type="Pfam" id="PF01494"/>
    </source>
</evidence>
<reference evidence="2 3" key="1">
    <citation type="journal article" date="2015" name="Antonie Van Leeuwenhoek">
        <title>Prauserella endophytica sp. nov., an endophytic actinobacterium isolated from Tamarix taklamakanensis.</title>
        <authorList>
            <person name="Liu J.M."/>
            <person name="Habden X."/>
            <person name="Guo L."/>
            <person name="Tuo L."/>
            <person name="Jiang Z.K."/>
            <person name="Liu S.W."/>
            <person name="Liu X.F."/>
            <person name="Chen L."/>
            <person name="Li R.F."/>
            <person name="Zhang Y.Q."/>
            <person name="Sun C.H."/>
        </authorList>
    </citation>
    <scope>NUCLEOTIDE SEQUENCE [LARGE SCALE GENOMIC DNA]</scope>
    <source>
        <strain evidence="2 3">CGMCC 4.7182</strain>
    </source>
</reference>
<name>A0ABY2RYW0_9PSEU</name>
<dbReference type="SUPFAM" id="SSF51905">
    <property type="entry name" value="FAD/NAD(P)-binding domain"/>
    <property type="match status" value="1"/>
</dbReference>
<dbReference type="InterPro" id="IPR036188">
    <property type="entry name" value="FAD/NAD-bd_sf"/>
</dbReference>
<dbReference type="Proteomes" id="UP000309992">
    <property type="component" value="Unassembled WGS sequence"/>
</dbReference>
<gene>
    <name evidence="2" type="ORF">FCN18_26765</name>
</gene>
<feature type="domain" description="FAD-binding" evidence="1">
    <location>
        <begin position="2"/>
        <end position="325"/>
    </location>
</feature>
<proteinExistence type="predicted"/>
<dbReference type="InterPro" id="IPR002938">
    <property type="entry name" value="FAD-bd"/>
</dbReference>
<dbReference type="PANTHER" id="PTHR46865">
    <property type="entry name" value="OXIDOREDUCTASE-RELATED"/>
    <property type="match status" value="1"/>
</dbReference>
<dbReference type="EMBL" id="SWMS01000017">
    <property type="protein sequence ID" value="TKG65807.1"/>
    <property type="molecule type" value="Genomic_DNA"/>
</dbReference>
<dbReference type="InterPro" id="IPR051704">
    <property type="entry name" value="FAD_aromatic-hydroxylase"/>
</dbReference>
<comment type="caution">
    <text evidence="2">The sequence shown here is derived from an EMBL/GenBank/DDBJ whole genome shotgun (WGS) entry which is preliminary data.</text>
</comment>
<dbReference type="Gene3D" id="3.50.50.60">
    <property type="entry name" value="FAD/NAD(P)-binding domain"/>
    <property type="match status" value="1"/>
</dbReference>
<dbReference type="PRINTS" id="PR00420">
    <property type="entry name" value="RNGMNOXGNASE"/>
</dbReference>
<sequence>MNVLISGASVAGPVVAYWLARAGFSPVVVERTPRPRLGLGGHAVDLFAPAMEVARRMGIVPALREAALPPATIRLERPGKPAIETDLAHLSDAFAEANHVEVMRGELASTLHDVTRDDVEYVFGDSIRTLAEDAGGVDVTFDSGRTRRFDLVVGADGLHSNVRRLAFGPERDFLHHLGGHLAVFTLPDRLGLAGRTVLYNAVDRVVAMYAVPRTGQARAVLLFRAGELSYDHRDVAEQKRLLRKEFAGAGWEVPRLLDAVEDADDFYLDAIAQVRMDTWTRGRVTLVGDAGYSPGPAVGGGTTLAMAAAYVLARALANARGDHAAAFTAYEHGVRDYVLRCREVAPRVLRNGIPRSPAHVALTALSMRLLPRLPRGIRRRALAGGASSTLSSFTLPG</sequence>
<keyword evidence="3" id="KW-1185">Reference proteome</keyword>
<organism evidence="2 3">
    <name type="scientific">Prauserella endophytica</name>
    <dbReference type="NCBI Taxonomy" id="1592324"/>
    <lineage>
        <taxon>Bacteria</taxon>
        <taxon>Bacillati</taxon>
        <taxon>Actinomycetota</taxon>
        <taxon>Actinomycetes</taxon>
        <taxon>Pseudonocardiales</taxon>
        <taxon>Pseudonocardiaceae</taxon>
        <taxon>Prauserella</taxon>
        <taxon>Prauserella coralliicola group</taxon>
    </lineage>
</organism>